<gene>
    <name evidence="2" type="ORF">PGLA2088_LOCUS8130</name>
</gene>
<organism evidence="2 3">
    <name type="scientific">Polarella glacialis</name>
    <name type="common">Dinoflagellate</name>
    <dbReference type="NCBI Taxonomy" id="89957"/>
    <lineage>
        <taxon>Eukaryota</taxon>
        <taxon>Sar</taxon>
        <taxon>Alveolata</taxon>
        <taxon>Dinophyceae</taxon>
        <taxon>Suessiales</taxon>
        <taxon>Suessiaceae</taxon>
        <taxon>Polarella</taxon>
    </lineage>
</organism>
<dbReference type="Proteomes" id="UP000626109">
    <property type="component" value="Unassembled WGS sequence"/>
</dbReference>
<reference evidence="2" key="1">
    <citation type="submission" date="2021-02" db="EMBL/GenBank/DDBJ databases">
        <authorList>
            <person name="Dougan E. K."/>
            <person name="Rhodes N."/>
            <person name="Thang M."/>
            <person name="Chan C."/>
        </authorList>
    </citation>
    <scope>NUCLEOTIDE SEQUENCE</scope>
</reference>
<proteinExistence type="predicted"/>
<sequence length="104" mass="11517">MQFIDRSSYGPSTAQDTNRADQPRKIVFLEVAAADSWPLAGIPNFQSLADFGARMLCGEATLQPRLEALPVRMPFPKPDDAHFQGSIYESLMQIMSLVLAFAEL</sequence>
<dbReference type="EMBL" id="CAJNNW010008667">
    <property type="protein sequence ID" value="CAE8650255.1"/>
    <property type="molecule type" value="Genomic_DNA"/>
</dbReference>
<dbReference type="AlphaFoldDB" id="A0A813IG03"/>
<evidence type="ECO:0000313" key="3">
    <source>
        <dbReference type="Proteomes" id="UP000626109"/>
    </source>
</evidence>
<comment type="caution">
    <text evidence="2">The sequence shown here is derived from an EMBL/GenBank/DDBJ whole genome shotgun (WGS) entry which is preliminary data.</text>
</comment>
<evidence type="ECO:0000313" key="2">
    <source>
        <dbReference type="EMBL" id="CAE8650255.1"/>
    </source>
</evidence>
<name>A0A813IG03_POLGL</name>
<protein>
    <submittedName>
        <fullName evidence="2">Uncharacterized protein</fullName>
    </submittedName>
</protein>
<evidence type="ECO:0000256" key="1">
    <source>
        <dbReference type="SAM" id="MobiDB-lite"/>
    </source>
</evidence>
<accession>A0A813IG03</accession>
<feature type="region of interest" description="Disordered" evidence="1">
    <location>
        <begin position="1"/>
        <end position="21"/>
    </location>
</feature>